<accession>A0A415Q998</accession>
<dbReference type="SUPFAM" id="SSF50249">
    <property type="entry name" value="Nucleic acid-binding proteins"/>
    <property type="match status" value="1"/>
</dbReference>
<organism evidence="2 3">
    <name type="scientific">Butyricimonas virosa</name>
    <dbReference type="NCBI Taxonomy" id="544645"/>
    <lineage>
        <taxon>Bacteria</taxon>
        <taxon>Pseudomonadati</taxon>
        <taxon>Bacteroidota</taxon>
        <taxon>Bacteroidia</taxon>
        <taxon>Bacteroidales</taxon>
        <taxon>Odoribacteraceae</taxon>
        <taxon>Butyricimonas</taxon>
    </lineage>
</organism>
<dbReference type="SMART" id="SM00316">
    <property type="entry name" value="S1"/>
    <property type="match status" value="1"/>
</dbReference>
<protein>
    <recommendedName>
        <fullName evidence="1">S1 motif domain-containing protein</fullName>
    </recommendedName>
</protein>
<feature type="domain" description="S1 motif" evidence="1">
    <location>
        <begin position="398"/>
        <end position="471"/>
    </location>
</feature>
<dbReference type="AlphaFoldDB" id="A0A415Q998"/>
<dbReference type="InterPro" id="IPR012340">
    <property type="entry name" value="NA-bd_OB-fold"/>
</dbReference>
<dbReference type="RefSeq" id="WP_118451134.1">
    <property type="nucleotide sequence ID" value="NZ_CABJDM010000050.1"/>
</dbReference>
<dbReference type="EMBL" id="QRPV01000050">
    <property type="protein sequence ID" value="RHM37929.1"/>
    <property type="molecule type" value="Genomic_DNA"/>
</dbReference>
<dbReference type="GO" id="GO:0003676">
    <property type="term" value="F:nucleic acid binding"/>
    <property type="evidence" value="ECO:0007669"/>
    <property type="project" value="InterPro"/>
</dbReference>
<dbReference type="PROSITE" id="PS50126">
    <property type="entry name" value="S1"/>
    <property type="match status" value="1"/>
</dbReference>
<gene>
    <name evidence="2" type="ORF">DWZ68_18175</name>
</gene>
<comment type="caution">
    <text evidence="2">The sequence shown here is derived from an EMBL/GenBank/DDBJ whole genome shotgun (WGS) entry which is preliminary data.</text>
</comment>
<dbReference type="Gene3D" id="3.30.950.30">
    <property type="entry name" value="Schlafen, AAA domain"/>
    <property type="match status" value="1"/>
</dbReference>
<dbReference type="InterPro" id="IPR038461">
    <property type="entry name" value="Schlafen_AlbA_2_dom_sf"/>
</dbReference>
<sequence length="925" mass="106148">MNYDKKEQRFISLQALLEELEIAGEDRECLDRFLAKHEEAEYKTLIEDGVPSWIFSFLEFLKSSLAELESVDYYSKILNVYACVLRWLIEESDFLCELDAIRRNDVRMQGEQYLNECLAAREALQVIKLSDEQNYIRSTLNKLEKSGFLFRKNQRLITLSTIFRFSPRLARLSVRDLVRLVYHAKDEALLKNILDYFEHRIGAISWDEDYFYEEKTNEVLEGLKNLIWLLGAYLLLYKREITEEYKIIRARFFRYLYIAGKQSSDIVRSNAFNSLWFGQSTNVFSWNDLLHFSVPDLIDAIIINSSEVNPVGDDYYGFEGRGTLTIGKDLLILSPYGKVSKESEVFRVGNVSFLVQGKKRVGDGSDFTELVSAWKSLFSEYVEKTRKKAFQKQRPPVGAKVKIKIKGFLPSAKLLAFANIVDEEYTGDGALHVSNVTRARLDDLERVFHLGDVMKATVIDVTDDRIQFSIKDELNALVGVRFKAGDCMDALLFYRTSDLYTWISEHGFCVFTNPRGDVEIGCYREVRIKELNEYGYAKAEVIGQASKEFDRHDAVCNLAYYHIENYKKYTGEEVEEGDPVEVDERESVQPLSFSFVNELVEVLYLFLTKKVSVPNLNLLYLLKLVAHVIGDQRRKDFFNVLVNYLSVLHDCIHDTRYRITDVTTLEEGFNKYPALRQQGNVIRVLSSYMDKSRLEELLSFVASEDWYLSKVAKYVLSCNLLDGSPEAVNMVRDELLSFISFKTEEKEDGGMVMAFGDENGSREFKSSIVYPAESTGNANLDEQMDEILLSVCGFLNASGGVLYVGVNDFGIAIGIENDFNFLRCNRDAYELYIRRRIVAAFGTDVNGLIVIKFKNYGNKVVCGISIPAYDRVVEYKNMVWQRQGNSTRSITGTDLRLIKKRKKESIGMAQVACIPLFAGEEGYEI</sequence>
<dbReference type="Proteomes" id="UP000286038">
    <property type="component" value="Unassembled WGS sequence"/>
</dbReference>
<dbReference type="Gene3D" id="2.40.50.140">
    <property type="entry name" value="Nucleic acid-binding proteins"/>
    <property type="match status" value="1"/>
</dbReference>
<name>A0A415Q998_9BACT</name>
<evidence type="ECO:0000313" key="3">
    <source>
        <dbReference type="Proteomes" id="UP000286038"/>
    </source>
</evidence>
<evidence type="ECO:0000259" key="1">
    <source>
        <dbReference type="PROSITE" id="PS50126"/>
    </source>
</evidence>
<proteinExistence type="predicted"/>
<dbReference type="Pfam" id="PF04326">
    <property type="entry name" value="SLFN_AlbA_2"/>
    <property type="match status" value="1"/>
</dbReference>
<reference evidence="2 3" key="1">
    <citation type="submission" date="2018-08" db="EMBL/GenBank/DDBJ databases">
        <title>A genome reference for cultivated species of the human gut microbiota.</title>
        <authorList>
            <person name="Zou Y."/>
            <person name="Xue W."/>
            <person name="Luo G."/>
        </authorList>
    </citation>
    <scope>NUCLEOTIDE SEQUENCE [LARGE SCALE GENOMIC DNA]</scope>
    <source>
        <strain evidence="2 3">AF34-33</strain>
    </source>
</reference>
<dbReference type="InterPro" id="IPR003029">
    <property type="entry name" value="S1_domain"/>
</dbReference>
<evidence type="ECO:0000313" key="2">
    <source>
        <dbReference type="EMBL" id="RHM37929.1"/>
    </source>
</evidence>
<dbReference type="InterPro" id="IPR007421">
    <property type="entry name" value="Schlafen_AlbA_2_dom"/>
</dbReference>